<name>A0A916U6N1_9BURK</name>
<evidence type="ECO:0000256" key="1">
    <source>
        <dbReference type="SAM" id="MobiDB-lite"/>
    </source>
</evidence>
<protein>
    <recommendedName>
        <fullName evidence="5">DUF4412 domain-containing protein</fullName>
    </recommendedName>
</protein>
<proteinExistence type="predicted"/>
<dbReference type="AlphaFoldDB" id="A0A916U6N1"/>
<reference evidence="3" key="1">
    <citation type="journal article" date="2014" name="Int. J. Syst. Evol. Microbiol.">
        <title>Complete genome sequence of Corynebacterium casei LMG S-19264T (=DSM 44701T), isolated from a smear-ripened cheese.</title>
        <authorList>
            <consortium name="US DOE Joint Genome Institute (JGI-PGF)"/>
            <person name="Walter F."/>
            <person name="Albersmeier A."/>
            <person name="Kalinowski J."/>
            <person name="Ruckert C."/>
        </authorList>
    </citation>
    <scope>NUCLEOTIDE SEQUENCE</scope>
    <source>
        <strain evidence="3">CGMCC 1.10998</strain>
    </source>
</reference>
<comment type="caution">
    <text evidence="3">The sequence shown here is derived from an EMBL/GenBank/DDBJ whole genome shotgun (WGS) entry which is preliminary data.</text>
</comment>
<keyword evidence="2" id="KW-0732">Signal</keyword>
<evidence type="ECO:0000313" key="4">
    <source>
        <dbReference type="Proteomes" id="UP000637423"/>
    </source>
</evidence>
<evidence type="ECO:0000256" key="2">
    <source>
        <dbReference type="SAM" id="SignalP"/>
    </source>
</evidence>
<dbReference type="RefSeq" id="WP_188564537.1">
    <property type="nucleotide sequence ID" value="NZ_BMED01000001.1"/>
</dbReference>
<feature type="chain" id="PRO_5037080306" description="DUF4412 domain-containing protein" evidence="2">
    <location>
        <begin position="19"/>
        <end position="389"/>
    </location>
</feature>
<feature type="signal peptide" evidence="2">
    <location>
        <begin position="1"/>
        <end position="18"/>
    </location>
</feature>
<feature type="compositionally biased region" description="Basic and acidic residues" evidence="1">
    <location>
        <begin position="153"/>
        <end position="163"/>
    </location>
</feature>
<evidence type="ECO:0008006" key="5">
    <source>
        <dbReference type="Google" id="ProtNLM"/>
    </source>
</evidence>
<sequence length="389" mass="41914">MIIKTSCALAFTPLLLTACVTTGDAPPASKSGAAAPVMTSPATQTDTMPALPEPVVDSKAAATAILNTSYTIDGLILPTVRGQQLIQTRSDMRRTDAVMNFDNRLINAFAGDNRSADIIRLDKKLVWTLNPAKRTYKECPLAGCSTGTGNAPEKSKPEQKSKPSEPSCPLSLKKNELKVLATGEQKNINGFNTERIQLTWIVELEDKQSRRNSNRVQLDLWTTPENSQIRQVQALNESFQKRWMTALAVPEHPFSKYVPREVMGSFGGLMRGFSAKDARAFASWGGELKKVHGYPIAMNLSWTVSGNACGDDSNTANSATQRASLPPTSVSGAISSLLGGMVEDKVKETAKAAAAGGALLSYNYEVKTIDIKPVSDSGFSPDPAYQRAQ</sequence>
<dbReference type="Proteomes" id="UP000637423">
    <property type="component" value="Unassembled WGS sequence"/>
</dbReference>
<dbReference type="EMBL" id="BMED01000001">
    <property type="protein sequence ID" value="GGC62351.1"/>
    <property type="molecule type" value="Genomic_DNA"/>
</dbReference>
<evidence type="ECO:0000313" key="3">
    <source>
        <dbReference type="EMBL" id="GGC62351.1"/>
    </source>
</evidence>
<accession>A0A916U6N1</accession>
<feature type="region of interest" description="Disordered" evidence="1">
    <location>
        <begin position="141"/>
        <end position="170"/>
    </location>
</feature>
<keyword evidence="4" id="KW-1185">Reference proteome</keyword>
<organism evidence="3 4">
    <name type="scientific">Undibacterium terreum</name>
    <dbReference type="NCBI Taxonomy" id="1224302"/>
    <lineage>
        <taxon>Bacteria</taxon>
        <taxon>Pseudomonadati</taxon>
        <taxon>Pseudomonadota</taxon>
        <taxon>Betaproteobacteria</taxon>
        <taxon>Burkholderiales</taxon>
        <taxon>Oxalobacteraceae</taxon>
        <taxon>Undibacterium</taxon>
    </lineage>
</organism>
<reference evidence="3" key="2">
    <citation type="submission" date="2020-09" db="EMBL/GenBank/DDBJ databases">
        <authorList>
            <person name="Sun Q."/>
            <person name="Zhou Y."/>
        </authorList>
    </citation>
    <scope>NUCLEOTIDE SEQUENCE</scope>
    <source>
        <strain evidence="3">CGMCC 1.10998</strain>
    </source>
</reference>
<gene>
    <name evidence="3" type="ORF">GCM10011396_06560</name>
</gene>
<dbReference type="PROSITE" id="PS51257">
    <property type="entry name" value="PROKAR_LIPOPROTEIN"/>
    <property type="match status" value="1"/>
</dbReference>